<dbReference type="InterPro" id="IPR005215">
    <property type="entry name" value="Trig_fac"/>
</dbReference>
<dbReference type="GO" id="GO:0015031">
    <property type="term" value="P:protein transport"/>
    <property type="evidence" value="ECO:0007669"/>
    <property type="project" value="InterPro"/>
</dbReference>
<dbReference type="GO" id="GO:0044183">
    <property type="term" value="F:protein folding chaperone"/>
    <property type="evidence" value="ECO:0007669"/>
    <property type="project" value="TreeGrafter"/>
</dbReference>
<dbReference type="SUPFAM" id="SSF102735">
    <property type="entry name" value="Trigger factor ribosome-binding domain"/>
    <property type="match status" value="1"/>
</dbReference>
<dbReference type="AlphaFoldDB" id="A0A2M8ER40"/>
<evidence type="ECO:0000259" key="1">
    <source>
        <dbReference type="Pfam" id="PF05697"/>
    </source>
</evidence>
<feature type="domain" description="Trigger factor ribosome-binding bacterial" evidence="1">
    <location>
        <begin position="40"/>
        <end position="182"/>
    </location>
</feature>
<dbReference type="GO" id="GO:0043335">
    <property type="term" value="P:protein unfolding"/>
    <property type="evidence" value="ECO:0007669"/>
    <property type="project" value="TreeGrafter"/>
</dbReference>
<dbReference type="PANTHER" id="PTHR30560">
    <property type="entry name" value="TRIGGER FACTOR CHAPERONE AND PEPTIDYL-PROLYL CIS/TRANS ISOMERASE"/>
    <property type="match status" value="1"/>
</dbReference>
<dbReference type="Gene3D" id="3.30.70.1050">
    <property type="entry name" value="Trigger factor ribosome-binding domain"/>
    <property type="match status" value="1"/>
</dbReference>
<dbReference type="EMBL" id="PFSH01000023">
    <property type="protein sequence ID" value="PJC25192.1"/>
    <property type="molecule type" value="Genomic_DNA"/>
</dbReference>
<accession>A0A2M8ER40</accession>
<evidence type="ECO:0000313" key="3">
    <source>
        <dbReference type="Proteomes" id="UP000230228"/>
    </source>
</evidence>
<reference evidence="3" key="1">
    <citation type="submission" date="2017-09" db="EMBL/GenBank/DDBJ databases">
        <title>Depth-based differentiation of microbial function through sediment-hosted aquifers and enrichment of novel symbionts in the deep terrestrial subsurface.</title>
        <authorList>
            <person name="Probst A.J."/>
            <person name="Ladd B."/>
            <person name="Jarett J.K."/>
            <person name="Geller-Mcgrath D.E."/>
            <person name="Sieber C.M.K."/>
            <person name="Emerson J.B."/>
            <person name="Anantharaman K."/>
            <person name="Thomas B.C."/>
            <person name="Malmstrom R."/>
            <person name="Stieglmeier M."/>
            <person name="Klingl A."/>
            <person name="Woyke T."/>
            <person name="Ryan C.M."/>
            <person name="Banfield J.F."/>
        </authorList>
    </citation>
    <scope>NUCLEOTIDE SEQUENCE [LARGE SCALE GENOMIC DNA]</scope>
</reference>
<proteinExistence type="predicted"/>
<dbReference type="Proteomes" id="UP000230228">
    <property type="component" value="Unassembled WGS sequence"/>
</dbReference>
<organism evidence="2 3">
    <name type="scientific">Candidatus Tagabacteria bacterium CG_4_9_14_0_2_um_filter_41_11</name>
    <dbReference type="NCBI Taxonomy" id="1975019"/>
    <lineage>
        <taxon>Bacteria</taxon>
        <taxon>Candidatus Tagaibacteriota</taxon>
    </lineage>
</organism>
<gene>
    <name evidence="2" type="ORF">CO056_01630</name>
</gene>
<dbReference type="InterPro" id="IPR036611">
    <property type="entry name" value="Trigger_fac_ribosome-bd_sf"/>
</dbReference>
<comment type="caution">
    <text evidence="2">The sequence shown here is derived from an EMBL/GenBank/DDBJ whole genome shotgun (WGS) entry which is preliminary data.</text>
</comment>
<dbReference type="InterPro" id="IPR037041">
    <property type="entry name" value="Trigger_fac_C_sf"/>
</dbReference>
<sequence>MACVRKKKILRRINPLWKTKSGFLLEKLRNFRNMVFFRNMTSDIKKLSGSEVEVSIEVSAEEFEKYYKQSFEEASKNFSMPGFRPGKVPPEILKENISSEAVLKKTAEHTIQKTYFPVLREKKIEAIGRPEIFITKIAKGNSFCFKVKTAVLPEITLPDYKKIVLDTREKEEFTVKEDASEEEKGKMQQKKRMKILEAISDATEIDIPDIMIKAEKEKMLGELKASIENMGMKWEDYLAQIEKAEEELKKEWQKDAERRIRYGLILRELANKENIQASEEEVDADVEKILKQLSAAGSNASDIDTDYLKSYTYGMLRNEKVFQFLEIC</sequence>
<dbReference type="InterPro" id="IPR008881">
    <property type="entry name" value="Trigger_fac_ribosome-bd_bac"/>
</dbReference>
<evidence type="ECO:0000313" key="2">
    <source>
        <dbReference type="EMBL" id="PJC25192.1"/>
    </source>
</evidence>
<dbReference type="GO" id="GO:0005737">
    <property type="term" value="C:cytoplasm"/>
    <property type="evidence" value="ECO:0007669"/>
    <property type="project" value="UniProtKB-SubCell"/>
</dbReference>
<dbReference type="InterPro" id="IPR027304">
    <property type="entry name" value="Trigger_fact/SurA_dom_sf"/>
</dbReference>
<dbReference type="SUPFAM" id="SSF109998">
    <property type="entry name" value="Triger factor/SurA peptide-binding domain-like"/>
    <property type="match status" value="1"/>
</dbReference>
<dbReference type="Pfam" id="PF05697">
    <property type="entry name" value="Trigger_N"/>
    <property type="match status" value="1"/>
</dbReference>
<dbReference type="GO" id="GO:0043022">
    <property type="term" value="F:ribosome binding"/>
    <property type="evidence" value="ECO:0007669"/>
    <property type="project" value="TreeGrafter"/>
</dbReference>
<protein>
    <recommendedName>
        <fullName evidence="1">Trigger factor ribosome-binding bacterial domain-containing protein</fullName>
    </recommendedName>
</protein>
<dbReference type="PANTHER" id="PTHR30560:SF3">
    <property type="entry name" value="TRIGGER FACTOR-LIKE PROTEIN TIG, CHLOROPLASTIC"/>
    <property type="match status" value="1"/>
</dbReference>
<dbReference type="GO" id="GO:0003755">
    <property type="term" value="F:peptidyl-prolyl cis-trans isomerase activity"/>
    <property type="evidence" value="ECO:0007669"/>
    <property type="project" value="UniProtKB-KW"/>
</dbReference>
<dbReference type="GO" id="GO:0051083">
    <property type="term" value="P:'de novo' cotranslational protein folding"/>
    <property type="evidence" value="ECO:0007669"/>
    <property type="project" value="TreeGrafter"/>
</dbReference>
<name>A0A2M8ER40_9BACT</name>
<dbReference type="Gene3D" id="1.10.3120.10">
    <property type="entry name" value="Trigger factor, C-terminal domain"/>
    <property type="match status" value="1"/>
</dbReference>